<reference evidence="8 9" key="1">
    <citation type="submission" date="2024-09" db="EMBL/GenBank/DDBJ databases">
        <title>Chromosome-scale assembly of Riccia fluitans.</title>
        <authorList>
            <person name="Paukszto L."/>
            <person name="Sawicki J."/>
            <person name="Karawczyk K."/>
            <person name="Piernik-Szablinska J."/>
            <person name="Szczecinska M."/>
            <person name="Mazdziarz M."/>
        </authorList>
    </citation>
    <scope>NUCLEOTIDE SEQUENCE [LARGE SCALE GENOMIC DNA]</scope>
    <source>
        <strain evidence="8">Rf_01</strain>
        <tissue evidence="8">Aerial parts of the thallus</tissue>
    </source>
</reference>
<organism evidence="8 9">
    <name type="scientific">Riccia fluitans</name>
    <dbReference type="NCBI Taxonomy" id="41844"/>
    <lineage>
        <taxon>Eukaryota</taxon>
        <taxon>Viridiplantae</taxon>
        <taxon>Streptophyta</taxon>
        <taxon>Embryophyta</taxon>
        <taxon>Marchantiophyta</taxon>
        <taxon>Marchantiopsida</taxon>
        <taxon>Marchantiidae</taxon>
        <taxon>Marchantiales</taxon>
        <taxon>Ricciaceae</taxon>
        <taxon>Riccia</taxon>
    </lineage>
</organism>
<protein>
    <recommendedName>
        <fullName evidence="10">ATP synthase subunit delta, chloroplastic</fullName>
    </recommendedName>
</protein>
<keyword evidence="9" id="KW-1185">Reference proteome</keyword>
<evidence type="ECO:0000256" key="5">
    <source>
        <dbReference type="ARBA" id="ARBA00023065"/>
    </source>
</evidence>
<dbReference type="Proteomes" id="UP001605036">
    <property type="component" value="Unassembled WGS sequence"/>
</dbReference>
<keyword evidence="5" id="KW-0406">Ion transport</keyword>
<evidence type="ECO:0000256" key="4">
    <source>
        <dbReference type="ARBA" id="ARBA00022781"/>
    </source>
</evidence>
<evidence type="ECO:0000256" key="2">
    <source>
        <dbReference type="ARBA" id="ARBA00007046"/>
    </source>
</evidence>
<dbReference type="SUPFAM" id="SSF47928">
    <property type="entry name" value="N-terminal domain of the delta subunit of the F1F0-ATP synthase"/>
    <property type="match status" value="1"/>
</dbReference>
<gene>
    <name evidence="8" type="ORF">R1flu_005909</name>
</gene>
<dbReference type="GO" id="GO:1902600">
    <property type="term" value="P:proton transmembrane transport"/>
    <property type="evidence" value="ECO:0007669"/>
    <property type="project" value="UniProtKB-KW"/>
</dbReference>
<keyword evidence="6" id="KW-0472">Membrane</keyword>
<sequence>MEAIHQVASAARASSIGAAMVERAASSNAQPVARACLGRKSISCQGLSTSASLSSFTFNALASKVPQMEAGSKGSRGMVSMAADNAATGYAGALAEIAQESNILDAVYRDVEILADLLKNQEVFDFLTSPVVVLEKKKSILKTFADDAKFHEYTLSFLNILVDKKRFNLIKDIVKEFFTIYYDLTETQIATVISAVKIEKAQLALIAKKIQSLSNAKNVRIKNEIDPTLIAGFKVKFGKDGSRSVDLSVKGQLDKISAQFEAAEKVGAA</sequence>
<dbReference type="InterPro" id="IPR026015">
    <property type="entry name" value="ATP_synth_OSCP/delta_N_sf"/>
</dbReference>
<accession>A0ABD1YUI0</accession>
<comment type="subcellular location">
    <subcellularLocation>
        <location evidence="1">Membrane</location>
    </subcellularLocation>
</comment>
<name>A0ABD1YUI0_9MARC</name>
<evidence type="ECO:0000256" key="6">
    <source>
        <dbReference type="ARBA" id="ARBA00023136"/>
    </source>
</evidence>
<dbReference type="HAMAP" id="MF_01416">
    <property type="entry name" value="ATP_synth_delta_bact"/>
    <property type="match status" value="1"/>
</dbReference>
<evidence type="ECO:0000313" key="8">
    <source>
        <dbReference type="EMBL" id="KAL2634430.1"/>
    </source>
</evidence>
<evidence type="ECO:0000256" key="1">
    <source>
        <dbReference type="ARBA" id="ARBA00004370"/>
    </source>
</evidence>
<dbReference type="InterPro" id="IPR000711">
    <property type="entry name" value="ATPase_OSCP/dsu"/>
</dbReference>
<comment type="caution">
    <text evidence="8">The sequence shown here is derived from an EMBL/GenBank/DDBJ whole genome shotgun (WGS) entry which is preliminary data.</text>
</comment>
<dbReference type="InterPro" id="IPR020781">
    <property type="entry name" value="ATPase_OSCP/d_CS"/>
</dbReference>
<dbReference type="NCBIfam" id="TIGR01145">
    <property type="entry name" value="ATP_synt_delta"/>
    <property type="match status" value="1"/>
</dbReference>
<keyword evidence="7" id="KW-0066">ATP synthesis</keyword>
<dbReference type="EMBL" id="JBHFFA010000003">
    <property type="protein sequence ID" value="KAL2634430.1"/>
    <property type="molecule type" value="Genomic_DNA"/>
</dbReference>
<dbReference type="GO" id="GO:0016020">
    <property type="term" value="C:membrane"/>
    <property type="evidence" value="ECO:0007669"/>
    <property type="project" value="UniProtKB-SubCell"/>
</dbReference>
<evidence type="ECO:0008006" key="10">
    <source>
        <dbReference type="Google" id="ProtNLM"/>
    </source>
</evidence>
<dbReference type="PROSITE" id="PS00389">
    <property type="entry name" value="ATPASE_DELTA"/>
    <property type="match status" value="1"/>
</dbReference>
<evidence type="ECO:0000313" key="9">
    <source>
        <dbReference type="Proteomes" id="UP001605036"/>
    </source>
</evidence>
<comment type="similarity">
    <text evidence="2">Belongs to the ATPase delta chain family.</text>
</comment>
<evidence type="ECO:0000256" key="3">
    <source>
        <dbReference type="ARBA" id="ARBA00022448"/>
    </source>
</evidence>
<dbReference type="GO" id="GO:0006754">
    <property type="term" value="P:ATP biosynthetic process"/>
    <property type="evidence" value="ECO:0007669"/>
    <property type="project" value="UniProtKB-KW"/>
</dbReference>
<evidence type="ECO:0000256" key="7">
    <source>
        <dbReference type="ARBA" id="ARBA00023310"/>
    </source>
</evidence>
<keyword evidence="3" id="KW-0813">Transport</keyword>
<dbReference type="AlphaFoldDB" id="A0ABD1YUI0"/>
<proteinExistence type="inferred from homology"/>
<dbReference type="Pfam" id="PF00213">
    <property type="entry name" value="OSCP"/>
    <property type="match status" value="1"/>
</dbReference>
<dbReference type="PRINTS" id="PR00125">
    <property type="entry name" value="ATPASEDELTA"/>
</dbReference>
<dbReference type="Gene3D" id="1.10.520.20">
    <property type="entry name" value="N-terminal domain of the delta subunit of the F1F0-ATP synthase"/>
    <property type="match status" value="1"/>
</dbReference>
<dbReference type="PANTHER" id="PTHR11910">
    <property type="entry name" value="ATP SYNTHASE DELTA CHAIN"/>
    <property type="match status" value="1"/>
</dbReference>
<keyword evidence="4" id="KW-0375">Hydrogen ion transport</keyword>